<organism evidence="1">
    <name type="scientific">Arundo donax</name>
    <name type="common">Giant reed</name>
    <name type="synonym">Donax arundinaceus</name>
    <dbReference type="NCBI Taxonomy" id="35708"/>
    <lineage>
        <taxon>Eukaryota</taxon>
        <taxon>Viridiplantae</taxon>
        <taxon>Streptophyta</taxon>
        <taxon>Embryophyta</taxon>
        <taxon>Tracheophyta</taxon>
        <taxon>Spermatophyta</taxon>
        <taxon>Magnoliopsida</taxon>
        <taxon>Liliopsida</taxon>
        <taxon>Poales</taxon>
        <taxon>Poaceae</taxon>
        <taxon>PACMAD clade</taxon>
        <taxon>Arundinoideae</taxon>
        <taxon>Arundineae</taxon>
        <taxon>Arundo</taxon>
    </lineage>
</organism>
<dbReference type="AlphaFoldDB" id="A0A0A9BPE4"/>
<protein>
    <submittedName>
        <fullName evidence="1">Uncharacterized protein</fullName>
    </submittedName>
</protein>
<sequence>MGSKQALKLLEDIFPNKL</sequence>
<proteinExistence type="predicted"/>
<dbReference type="EMBL" id="GBRH01232659">
    <property type="protein sequence ID" value="JAD65236.1"/>
    <property type="molecule type" value="Transcribed_RNA"/>
</dbReference>
<name>A0A0A9BPE4_ARUDO</name>
<accession>A0A0A9BPE4</accession>
<reference evidence="1" key="2">
    <citation type="journal article" date="2015" name="Data Brief">
        <title>Shoot transcriptome of the giant reed, Arundo donax.</title>
        <authorList>
            <person name="Barrero R.A."/>
            <person name="Guerrero F.D."/>
            <person name="Moolhuijzen P."/>
            <person name="Goolsby J.A."/>
            <person name="Tidwell J."/>
            <person name="Bellgard S.E."/>
            <person name="Bellgard M.I."/>
        </authorList>
    </citation>
    <scope>NUCLEOTIDE SEQUENCE</scope>
    <source>
        <tissue evidence="1">Shoot tissue taken approximately 20 cm above the soil surface</tissue>
    </source>
</reference>
<reference evidence="1" key="1">
    <citation type="submission" date="2014-09" db="EMBL/GenBank/DDBJ databases">
        <authorList>
            <person name="Magalhaes I.L.F."/>
            <person name="Oliveira U."/>
            <person name="Santos F.R."/>
            <person name="Vidigal T.H.D.A."/>
            <person name="Brescovit A.D."/>
            <person name="Santos A.J."/>
        </authorList>
    </citation>
    <scope>NUCLEOTIDE SEQUENCE</scope>
    <source>
        <tissue evidence="1">Shoot tissue taken approximately 20 cm above the soil surface</tissue>
    </source>
</reference>
<evidence type="ECO:0000313" key="1">
    <source>
        <dbReference type="EMBL" id="JAD65236.1"/>
    </source>
</evidence>